<keyword evidence="4" id="KW-0472">Membrane</keyword>
<dbReference type="InterPro" id="IPR000058">
    <property type="entry name" value="Znf_AN1"/>
</dbReference>
<evidence type="ECO:0000256" key="2">
    <source>
        <dbReference type="ARBA" id="ARBA00022771"/>
    </source>
</evidence>
<reference evidence="6 7" key="1">
    <citation type="submission" date="2011-03" db="EMBL/GenBank/DDBJ databases">
        <title>The complete genome of Archaeoglobus veneficus SNP6.</title>
        <authorList>
            <consortium name="US DOE Joint Genome Institute (JGI-PGF)"/>
            <person name="Lucas S."/>
            <person name="Copeland A."/>
            <person name="Lapidus A."/>
            <person name="Bruce D."/>
            <person name="Goodwin L."/>
            <person name="Pitluck S."/>
            <person name="Kyrpides N."/>
            <person name="Mavromatis K."/>
            <person name="Pagani I."/>
            <person name="Ivanova N."/>
            <person name="Mikhailova N."/>
            <person name="Lu M."/>
            <person name="Detter J.C."/>
            <person name="Tapia R."/>
            <person name="Han C."/>
            <person name="Land M."/>
            <person name="Hauser L."/>
            <person name="Markowitz V."/>
            <person name="Cheng J.-F."/>
            <person name="Hugenholtz P."/>
            <person name="Woyke T."/>
            <person name="Wu D."/>
            <person name="Spring S."/>
            <person name="Brambilla E."/>
            <person name="Klenk H.-P."/>
            <person name="Eisen J.A."/>
        </authorList>
    </citation>
    <scope>NUCLEOTIDE SEQUENCE [LARGE SCALE GENOMIC DNA]</scope>
    <source>
        <strain evidence="7">SNP6</strain>
    </source>
</reference>
<dbReference type="GeneID" id="10395267"/>
<dbReference type="HOGENOM" id="CLU_766394_0_0_2"/>
<name>F2KSX6_ARCVS</name>
<feature type="transmembrane region" description="Helical" evidence="4">
    <location>
        <begin position="199"/>
        <end position="220"/>
    </location>
</feature>
<dbReference type="Gene3D" id="4.10.1110.10">
    <property type="entry name" value="AN1-like Zinc finger"/>
    <property type="match status" value="2"/>
</dbReference>
<dbReference type="SMART" id="SM00154">
    <property type="entry name" value="ZnF_AN1"/>
    <property type="match status" value="2"/>
</dbReference>
<evidence type="ECO:0000256" key="3">
    <source>
        <dbReference type="ARBA" id="ARBA00022833"/>
    </source>
</evidence>
<dbReference type="KEGG" id="ave:Arcve_2131"/>
<keyword evidence="4" id="KW-1133">Transmembrane helix</keyword>
<accession>F2KSX6</accession>
<dbReference type="GO" id="GO:0008270">
    <property type="term" value="F:zinc ion binding"/>
    <property type="evidence" value="ECO:0007669"/>
    <property type="project" value="UniProtKB-KW"/>
</dbReference>
<keyword evidence="7" id="KW-1185">Reference proteome</keyword>
<dbReference type="Pfam" id="PF01428">
    <property type="entry name" value="zf-AN1"/>
    <property type="match status" value="1"/>
</dbReference>
<dbReference type="Proteomes" id="UP000008136">
    <property type="component" value="Chromosome"/>
</dbReference>
<dbReference type="EMBL" id="CP002588">
    <property type="protein sequence ID" value="AEA48120.1"/>
    <property type="molecule type" value="Genomic_DNA"/>
</dbReference>
<evidence type="ECO:0000313" key="6">
    <source>
        <dbReference type="EMBL" id="AEA48120.1"/>
    </source>
</evidence>
<evidence type="ECO:0000259" key="5">
    <source>
        <dbReference type="SMART" id="SM00154"/>
    </source>
</evidence>
<keyword evidence="4" id="KW-0812">Transmembrane</keyword>
<feature type="domain" description="AN1-type" evidence="5">
    <location>
        <begin position="70"/>
        <end position="106"/>
    </location>
</feature>
<sequence length="361" mass="40516">MSADLYQLPRRKYCYYCGKYIFNDNIFICSKCGLSFCEDHRKPEAHECKGYEQEKVLPPGITEEDLRRMCEWCGKISSLKECRYCGGRFCEEHSLPHDHCCENYVPEKIVVDRGTVSYVRIGGYKVPPAKRGREKPKIRVEKVDTTEDEKFDELFEACPPSSTSSTQVSELSYPKLTVRPVEEFPHQENISHRKISAKAVGAIAAILVIAVLFLGFKYGYLPSPNFETGNTPQLSNPQAVVVNPTPNIAEKVIVSLENYYFIASHEASGIGLTLKFENKNSAPVRVTVISGKTASGIELFNANRELKEPLDEFTIASNGAVSKKYFIPGAKLEKITGDKLSIELEITSSKVTQTKDVVVWF</sequence>
<dbReference type="OrthoDB" id="26567at2157"/>
<dbReference type="SUPFAM" id="SSF118310">
    <property type="entry name" value="AN1-like Zinc finger"/>
    <property type="match status" value="2"/>
</dbReference>
<proteinExistence type="predicted"/>
<keyword evidence="1" id="KW-0479">Metal-binding</keyword>
<evidence type="ECO:0000256" key="4">
    <source>
        <dbReference type="SAM" id="Phobius"/>
    </source>
</evidence>
<dbReference type="AlphaFoldDB" id="F2KSX6"/>
<gene>
    <name evidence="6" type="ordered locus">Arcve_2131</name>
</gene>
<keyword evidence="2" id="KW-0863">Zinc-finger</keyword>
<evidence type="ECO:0000313" key="7">
    <source>
        <dbReference type="Proteomes" id="UP000008136"/>
    </source>
</evidence>
<organism evidence="6 7">
    <name type="scientific">Archaeoglobus veneficus (strain DSM 11195 / SNP6)</name>
    <dbReference type="NCBI Taxonomy" id="693661"/>
    <lineage>
        <taxon>Archaea</taxon>
        <taxon>Methanobacteriati</taxon>
        <taxon>Methanobacteriota</taxon>
        <taxon>Archaeoglobi</taxon>
        <taxon>Archaeoglobales</taxon>
        <taxon>Archaeoglobaceae</taxon>
        <taxon>Archaeoglobus</taxon>
    </lineage>
</organism>
<dbReference type="InterPro" id="IPR035896">
    <property type="entry name" value="AN1-like_Znf"/>
</dbReference>
<evidence type="ECO:0000256" key="1">
    <source>
        <dbReference type="ARBA" id="ARBA00022723"/>
    </source>
</evidence>
<dbReference type="RefSeq" id="WP_013684771.1">
    <property type="nucleotide sequence ID" value="NC_015320.1"/>
</dbReference>
<keyword evidence="3" id="KW-0862">Zinc</keyword>
<protein>
    <recommendedName>
        <fullName evidence="5">AN1-type domain-containing protein</fullName>
    </recommendedName>
</protein>
<feature type="domain" description="AN1-type" evidence="5">
    <location>
        <begin position="14"/>
        <end position="53"/>
    </location>
</feature>
<dbReference type="eggNOG" id="arCOG01769">
    <property type="taxonomic scope" value="Archaea"/>
</dbReference>